<keyword evidence="6 11" id="KW-1133">Transmembrane helix</keyword>
<dbReference type="KEGG" id="wce:WS08_0634"/>
<keyword evidence="5" id="KW-0653">Protein transport</keyword>
<dbReference type="PANTHER" id="PTHR12428:SF65">
    <property type="entry name" value="CYTOCHROME C OXIDASE ASSEMBLY PROTEIN COX18, MITOCHONDRIAL"/>
    <property type="match status" value="1"/>
</dbReference>
<reference evidence="14" key="2">
    <citation type="submission" date="2014-08" db="EMBL/GenBank/DDBJ databases">
        <title>Complete genome of Weissella ceti strain WS74 isolated from diseased rainbow trout in Brazil.</title>
        <authorList>
            <person name="Figueiredo H.C.P."/>
            <person name="Leal C.A.G."/>
            <person name="Pereira F.L."/>
            <person name="Soares S.C."/>
            <person name="Dorella F.A."/>
            <person name="Carvalho A.F."/>
            <person name="Azevedo V.A.C."/>
        </authorList>
    </citation>
    <scope>NUCLEOTIDE SEQUENCE [LARGE SCALE GENOMIC DNA]</scope>
    <source>
        <strain evidence="14">WS74</strain>
    </source>
</reference>
<dbReference type="PANTHER" id="PTHR12428">
    <property type="entry name" value="OXA1"/>
    <property type="match status" value="1"/>
</dbReference>
<dbReference type="GO" id="GO:0005886">
    <property type="term" value="C:plasma membrane"/>
    <property type="evidence" value="ECO:0007669"/>
    <property type="project" value="UniProtKB-SubCell"/>
</dbReference>
<dbReference type="InterPro" id="IPR047196">
    <property type="entry name" value="YidC_ALB_C"/>
</dbReference>
<dbReference type="GO" id="GO:0051205">
    <property type="term" value="P:protein insertion into membrane"/>
    <property type="evidence" value="ECO:0007669"/>
    <property type="project" value="TreeGrafter"/>
</dbReference>
<dbReference type="GO" id="GO:0015031">
    <property type="term" value="P:protein transport"/>
    <property type="evidence" value="ECO:0007669"/>
    <property type="project" value="UniProtKB-KW"/>
</dbReference>
<evidence type="ECO:0000256" key="10">
    <source>
        <dbReference type="SAM" id="MobiDB-lite"/>
    </source>
</evidence>
<dbReference type="KEGG" id="wct:WS74_0636"/>
<evidence type="ECO:0000256" key="3">
    <source>
        <dbReference type="ARBA" id="ARBA00022475"/>
    </source>
</evidence>
<reference evidence="13 14" key="1">
    <citation type="journal article" date="2014" name="Genome Announc.">
        <title>Complete Genome Sequences of Fish Pathogenic Weissella ceti Strains WS74 and WS105.</title>
        <authorList>
            <person name="Figueiredo H.C."/>
            <person name="Leal C.A."/>
            <person name="Dorella F.A."/>
            <person name="Carvalho A.F."/>
            <person name="Soares S.C."/>
            <person name="Pereira F.L."/>
            <person name="Azevedo V.A."/>
        </authorList>
    </citation>
    <scope>NUCLEOTIDE SEQUENCE [LARGE SCALE GENOMIC DNA]</scope>
    <source>
        <strain evidence="13 14">WS74</strain>
    </source>
</reference>
<dbReference type="InterPro" id="IPR001708">
    <property type="entry name" value="YidC/ALB3/OXA1/COX18"/>
</dbReference>
<keyword evidence="3" id="KW-1003">Cell membrane</keyword>
<dbReference type="NCBIfam" id="TIGR03592">
    <property type="entry name" value="yidC_oxa1_cterm"/>
    <property type="match status" value="1"/>
</dbReference>
<evidence type="ECO:0000256" key="1">
    <source>
        <dbReference type="ARBA" id="ARBA00004651"/>
    </source>
</evidence>
<comment type="subcellular location">
    <subcellularLocation>
        <location evidence="1">Cell membrane</location>
        <topology evidence="1">Multi-pass membrane protein</topology>
    </subcellularLocation>
    <subcellularLocation>
        <location evidence="9">Membrane</location>
        <topology evidence="9">Multi-pass membrane protein</topology>
    </subcellularLocation>
</comment>
<feature type="transmembrane region" description="Helical" evidence="11">
    <location>
        <begin position="120"/>
        <end position="145"/>
    </location>
</feature>
<evidence type="ECO:0000256" key="4">
    <source>
        <dbReference type="ARBA" id="ARBA00022692"/>
    </source>
</evidence>
<dbReference type="KEGG" id="wci:WS105_0696"/>
<feature type="transmembrane region" description="Helical" evidence="11">
    <location>
        <begin position="219"/>
        <end position="238"/>
    </location>
</feature>
<keyword evidence="2" id="KW-0813">Transport</keyword>
<evidence type="ECO:0000256" key="5">
    <source>
        <dbReference type="ARBA" id="ARBA00022927"/>
    </source>
</evidence>
<organism evidence="13 14">
    <name type="scientific">Weissella ceti</name>
    <dbReference type="NCBI Taxonomy" id="759620"/>
    <lineage>
        <taxon>Bacteria</taxon>
        <taxon>Bacillati</taxon>
        <taxon>Bacillota</taxon>
        <taxon>Bacilli</taxon>
        <taxon>Lactobacillales</taxon>
        <taxon>Lactobacillaceae</taxon>
        <taxon>Weissella</taxon>
    </lineage>
</organism>
<accession>A0A075U042</accession>
<keyword evidence="4 9" id="KW-0812">Transmembrane</keyword>
<dbReference type="STRING" id="759620.WS105_0696"/>
<dbReference type="PATRIC" id="fig|759620.7.peg.660"/>
<dbReference type="GO" id="GO:0032977">
    <property type="term" value="F:membrane insertase activity"/>
    <property type="evidence" value="ECO:0007669"/>
    <property type="project" value="InterPro"/>
</dbReference>
<feature type="transmembrane region" description="Helical" evidence="11">
    <location>
        <begin position="7"/>
        <end position="27"/>
    </location>
</feature>
<proteinExistence type="inferred from homology"/>
<evidence type="ECO:0000256" key="7">
    <source>
        <dbReference type="ARBA" id="ARBA00023136"/>
    </source>
</evidence>
<dbReference type="RefSeq" id="WP_009765269.1">
    <property type="nucleotide sequence ID" value="NZ_CP009223.1"/>
</dbReference>
<sequence length="318" mass="35704">MKKKRSLTPILLLVLLVLLITGNIGFLQGPLTNFMQWAEHTIGGPNAVGWSIVMLTVVVRLFLMPMMIQQQHAATVQQEKMRLLQPQLTKVQEAQKNATTQEEKMQASQAMMAVYQKNGVSMFGGMNFTTLIIQWPIFIGLYDAIRTSKELAHASFFGISLSEQSPLLAIATGVIYMIQAYLSMIGIPEEQKKTMRTMMYIMPVMMFFMTWVTNAGIALYFLVGALVMIVQTIIIVVWRPRIRATVANSFVVNDVVDDALAGRIEMEETGAFASAMKKAQEQQATQAQEGPKDITNEATEKDMRQANRERNQKNQDLS</sequence>
<evidence type="ECO:0000313" key="13">
    <source>
        <dbReference type="EMBL" id="AIM62888.1"/>
    </source>
</evidence>
<feature type="compositionally biased region" description="Basic and acidic residues" evidence="10">
    <location>
        <begin position="290"/>
        <end position="318"/>
    </location>
</feature>
<dbReference type="AlphaFoldDB" id="A0A075U042"/>
<dbReference type="EMBL" id="CP009223">
    <property type="protein sequence ID" value="AIM62888.1"/>
    <property type="molecule type" value="Genomic_DNA"/>
</dbReference>
<evidence type="ECO:0000256" key="6">
    <source>
        <dbReference type="ARBA" id="ARBA00022989"/>
    </source>
</evidence>
<comment type="similarity">
    <text evidence="9">Belongs to the OXA1/ALB3/YidC family.</text>
</comment>
<gene>
    <name evidence="13" type="ORF">WS74_0636</name>
</gene>
<dbReference type="Pfam" id="PF02096">
    <property type="entry name" value="60KD_IMP"/>
    <property type="match status" value="1"/>
</dbReference>
<feature type="transmembrane region" description="Helical" evidence="11">
    <location>
        <begin position="47"/>
        <end position="63"/>
    </location>
</feature>
<evidence type="ECO:0000313" key="14">
    <source>
        <dbReference type="Proteomes" id="UP000029079"/>
    </source>
</evidence>
<feature type="region of interest" description="Disordered" evidence="10">
    <location>
        <begin position="276"/>
        <end position="318"/>
    </location>
</feature>
<dbReference type="OrthoDB" id="9780552at2"/>
<evidence type="ECO:0000256" key="2">
    <source>
        <dbReference type="ARBA" id="ARBA00022448"/>
    </source>
</evidence>
<keyword evidence="14" id="KW-1185">Reference proteome</keyword>
<dbReference type="InterPro" id="IPR028055">
    <property type="entry name" value="YidC/Oxa/ALB_C"/>
</dbReference>
<evidence type="ECO:0000256" key="11">
    <source>
        <dbReference type="SAM" id="Phobius"/>
    </source>
</evidence>
<keyword evidence="8" id="KW-0143">Chaperone</keyword>
<evidence type="ECO:0000256" key="8">
    <source>
        <dbReference type="ARBA" id="ARBA00023186"/>
    </source>
</evidence>
<protein>
    <submittedName>
        <fullName evidence="13">YidC protein</fullName>
    </submittedName>
</protein>
<keyword evidence="7 11" id="KW-0472">Membrane</keyword>
<evidence type="ECO:0000259" key="12">
    <source>
        <dbReference type="Pfam" id="PF02096"/>
    </source>
</evidence>
<feature type="domain" description="Membrane insertase YidC/Oxa/ALB C-terminal" evidence="12">
    <location>
        <begin position="49"/>
        <end position="235"/>
    </location>
</feature>
<evidence type="ECO:0000256" key="9">
    <source>
        <dbReference type="RuleBase" id="RU003945"/>
    </source>
</evidence>
<dbReference type="Proteomes" id="UP000029079">
    <property type="component" value="Chromosome"/>
</dbReference>
<name>A0A075U042_9LACO</name>
<dbReference type="CDD" id="cd20070">
    <property type="entry name" value="5TM_YidC_Alb3"/>
    <property type="match status" value="1"/>
</dbReference>
<feature type="transmembrane region" description="Helical" evidence="11">
    <location>
        <begin position="197"/>
        <end position="213"/>
    </location>
</feature>
<feature type="transmembrane region" description="Helical" evidence="11">
    <location>
        <begin position="165"/>
        <end position="185"/>
    </location>
</feature>